<dbReference type="PANTHER" id="PTHR30055:SF146">
    <property type="entry name" value="HTH-TYPE TRANSCRIPTIONAL DUAL REGULATOR CECR"/>
    <property type="match status" value="1"/>
</dbReference>
<keyword evidence="1" id="KW-0805">Transcription regulation</keyword>
<feature type="domain" description="HTH tetR-type" evidence="5">
    <location>
        <begin position="17"/>
        <end position="77"/>
    </location>
</feature>
<reference evidence="6 7" key="1">
    <citation type="submission" date="2019-04" db="EMBL/GenBank/DDBJ databases">
        <title>Sphingomonas psychrotolerans sp. nov., isolated from soil in the Tianshan Mountains, Xinjiang, China.</title>
        <authorList>
            <person name="Luo Y."/>
            <person name="Sheng H."/>
        </authorList>
    </citation>
    <scope>NUCLEOTIDE SEQUENCE [LARGE SCALE GENOMIC DNA]</scope>
    <source>
        <strain evidence="6 7">ZFGT-11</strain>
    </source>
</reference>
<dbReference type="SUPFAM" id="SSF46689">
    <property type="entry name" value="Homeodomain-like"/>
    <property type="match status" value="1"/>
</dbReference>
<dbReference type="InterPro" id="IPR009057">
    <property type="entry name" value="Homeodomain-like_sf"/>
</dbReference>
<dbReference type="GO" id="GO:0000976">
    <property type="term" value="F:transcription cis-regulatory region binding"/>
    <property type="evidence" value="ECO:0007669"/>
    <property type="project" value="TreeGrafter"/>
</dbReference>
<gene>
    <name evidence="6" type="ORF">E5A73_04230</name>
</gene>
<dbReference type="PRINTS" id="PR00455">
    <property type="entry name" value="HTHTETR"/>
</dbReference>
<proteinExistence type="predicted"/>
<feature type="DNA-binding region" description="H-T-H motif" evidence="4">
    <location>
        <begin position="40"/>
        <end position="59"/>
    </location>
</feature>
<evidence type="ECO:0000256" key="4">
    <source>
        <dbReference type="PROSITE-ProRule" id="PRU00335"/>
    </source>
</evidence>
<dbReference type="InterPro" id="IPR039536">
    <property type="entry name" value="TetR_C_Proteobacteria"/>
</dbReference>
<dbReference type="AlphaFoldDB" id="A0A4S1XFC6"/>
<dbReference type="InterPro" id="IPR001647">
    <property type="entry name" value="HTH_TetR"/>
</dbReference>
<evidence type="ECO:0000259" key="5">
    <source>
        <dbReference type="PROSITE" id="PS50977"/>
    </source>
</evidence>
<dbReference type="InterPro" id="IPR050109">
    <property type="entry name" value="HTH-type_TetR-like_transc_reg"/>
</dbReference>
<keyword evidence="7" id="KW-1185">Reference proteome</keyword>
<name>A0A4S1XFC6_9SPHN</name>
<dbReference type="Pfam" id="PF14246">
    <property type="entry name" value="TetR_C_7"/>
    <property type="match status" value="1"/>
</dbReference>
<dbReference type="PANTHER" id="PTHR30055">
    <property type="entry name" value="HTH-TYPE TRANSCRIPTIONAL REGULATOR RUTR"/>
    <property type="match status" value="1"/>
</dbReference>
<accession>A0A4S1XFC6</accession>
<keyword evidence="2 4" id="KW-0238">DNA-binding</keyword>
<comment type="caution">
    <text evidence="6">The sequence shown here is derived from an EMBL/GenBank/DDBJ whole genome shotgun (WGS) entry which is preliminary data.</text>
</comment>
<evidence type="ECO:0000256" key="1">
    <source>
        <dbReference type="ARBA" id="ARBA00023015"/>
    </source>
</evidence>
<dbReference type="FunFam" id="1.10.10.60:FF:000141">
    <property type="entry name" value="TetR family transcriptional regulator"/>
    <property type="match status" value="1"/>
</dbReference>
<dbReference type="EMBL" id="SRXT01000002">
    <property type="protein sequence ID" value="TGX54678.1"/>
    <property type="molecule type" value="Genomic_DNA"/>
</dbReference>
<organism evidence="6 7">
    <name type="scientific">Sphingomonas gei</name>
    <dbReference type="NCBI Taxonomy" id="1395960"/>
    <lineage>
        <taxon>Bacteria</taxon>
        <taxon>Pseudomonadati</taxon>
        <taxon>Pseudomonadota</taxon>
        <taxon>Alphaproteobacteria</taxon>
        <taxon>Sphingomonadales</taxon>
        <taxon>Sphingomonadaceae</taxon>
        <taxon>Sphingomonas</taxon>
    </lineage>
</organism>
<protein>
    <submittedName>
        <fullName evidence="6">TetR/AcrR family transcriptional regulator</fullName>
    </submittedName>
</protein>
<dbReference type="OrthoDB" id="9816431at2"/>
<evidence type="ECO:0000313" key="7">
    <source>
        <dbReference type="Proteomes" id="UP000306147"/>
    </source>
</evidence>
<dbReference type="PROSITE" id="PS50977">
    <property type="entry name" value="HTH_TETR_2"/>
    <property type="match status" value="1"/>
</dbReference>
<dbReference type="Gene3D" id="1.10.357.10">
    <property type="entry name" value="Tetracycline Repressor, domain 2"/>
    <property type="match status" value="1"/>
</dbReference>
<dbReference type="Gene3D" id="1.10.10.60">
    <property type="entry name" value="Homeodomain-like"/>
    <property type="match status" value="1"/>
</dbReference>
<dbReference type="SUPFAM" id="SSF48498">
    <property type="entry name" value="Tetracyclin repressor-like, C-terminal domain"/>
    <property type="match status" value="1"/>
</dbReference>
<evidence type="ECO:0000256" key="2">
    <source>
        <dbReference type="ARBA" id="ARBA00023125"/>
    </source>
</evidence>
<evidence type="ECO:0000256" key="3">
    <source>
        <dbReference type="ARBA" id="ARBA00023163"/>
    </source>
</evidence>
<evidence type="ECO:0000313" key="6">
    <source>
        <dbReference type="EMBL" id="TGX54678.1"/>
    </source>
</evidence>
<dbReference type="Pfam" id="PF00440">
    <property type="entry name" value="TetR_N"/>
    <property type="match status" value="1"/>
</dbReference>
<keyword evidence="3" id="KW-0804">Transcription</keyword>
<dbReference type="InterPro" id="IPR036271">
    <property type="entry name" value="Tet_transcr_reg_TetR-rel_C_sf"/>
</dbReference>
<dbReference type="GO" id="GO:0003700">
    <property type="term" value="F:DNA-binding transcription factor activity"/>
    <property type="evidence" value="ECO:0007669"/>
    <property type="project" value="TreeGrafter"/>
</dbReference>
<sequence>METLMEKAPGKREARKEERRLAILQVAKRSFLDNGYSGTSMSAISAELGGSKGTLWSYFPSKEELFAAVLDHATTSYRQELGDLLAPSADLRATVFAFARSFIAKITSPEAMRLHRLVSAESGRFPEVGEIFYRRAPQPTQQLLAGFFAAQMDAAHMRRDDPLAAARVLASLCMGGAHQRLLWGIDTSPGDIEVEARYAADIFARAFEIA</sequence>
<dbReference type="Proteomes" id="UP000306147">
    <property type="component" value="Unassembled WGS sequence"/>
</dbReference>